<keyword evidence="2" id="KW-1185">Reference proteome</keyword>
<dbReference type="EMBL" id="AP018449">
    <property type="protein sequence ID" value="BBB91027.1"/>
    <property type="molecule type" value="Genomic_DNA"/>
</dbReference>
<gene>
    <name evidence="1" type="ORF">MAMMFC1_01695</name>
</gene>
<evidence type="ECO:0000313" key="1">
    <source>
        <dbReference type="EMBL" id="BBB91027.1"/>
    </source>
</evidence>
<dbReference type="RefSeq" id="WP_126308095.1">
    <property type="nucleotide sequence ID" value="NZ_AP018449.1"/>
</dbReference>
<proteinExistence type="predicted"/>
<dbReference type="AlphaFoldDB" id="A0A348AIX9"/>
<accession>A0A348AIX9</accession>
<protein>
    <submittedName>
        <fullName evidence="1">Uncharacterized protein</fullName>
    </submittedName>
</protein>
<sequence>MSIECDDIRKLVNVNTVARLTKSIGKEHDEENFLLITSNYILNLNPDQFWKVQCKLEAKKTGVWYLLADKELCEDKSVSENQVNLYFNIMRSPGNVIASCNLCIVDADDIMLYKNNLSQYVGIQRKYIEMFKDIPNFRQTERSDTPIAAGGMHVITPVRLNKEDFKCLDLLA</sequence>
<name>A0A348AIX9_9FIRM</name>
<reference evidence="1 2" key="1">
    <citation type="journal article" date="2018" name="Int. J. Syst. Evol. Microbiol.">
        <title>Methylomusa anaerophila gen. nov., sp. nov., an anaerobic methanol-utilizing bacterium isolated from a microbial fuel cell.</title>
        <authorList>
            <person name="Amano N."/>
            <person name="Yamamuro A."/>
            <person name="Miyahara M."/>
            <person name="Kouzuma A."/>
            <person name="Abe T."/>
            <person name="Watanabe K."/>
        </authorList>
    </citation>
    <scope>NUCLEOTIDE SEQUENCE [LARGE SCALE GENOMIC DNA]</scope>
    <source>
        <strain evidence="1 2">MMFC1</strain>
    </source>
</reference>
<organism evidence="1 2">
    <name type="scientific">Methylomusa anaerophila</name>
    <dbReference type="NCBI Taxonomy" id="1930071"/>
    <lineage>
        <taxon>Bacteria</taxon>
        <taxon>Bacillati</taxon>
        <taxon>Bacillota</taxon>
        <taxon>Negativicutes</taxon>
        <taxon>Selenomonadales</taxon>
        <taxon>Sporomusaceae</taxon>
        <taxon>Methylomusa</taxon>
    </lineage>
</organism>
<evidence type="ECO:0000313" key="2">
    <source>
        <dbReference type="Proteomes" id="UP000276437"/>
    </source>
</evidence>
<dbReference type="Proteomes" id="UP000276437">
    <property type="component" value="Chromosome"/>
</dbReference>
<dbReference type="OrthoDB" id="1682784at2"/>
<dbReference type="KEGG" id="mana:MAMMFC1_01695"/>